<reference evidence="1 2" key="1">
    <citation type="submission" date="2023-02" db="EMBL/GenBank/DDBJ databases">
        <title>LHISI_Scaffold_Assembly.</title>
        <authorList>
            <person name="Stuart O.P."/>
            <person name="Cleave R."/>
            <person name="Magrath M.J.L."/>
            <person name="Mikheyev A.S."/>
        </authorList>
    </citation>
    <scope>NUCLEOTIDE SEQUENCE [LARGE SCALE GENOMIC DNA]</scope>
    <source>
        <strain evidence="1">Daus_M_001</strain>
        <tissue evidence="1">Leg muscle</tissue>
    </source>
</reference>
<evidence type="ECO:0008006" key="3">
    <source>
        <dbReference type="Google" id="ProtNLM"/>
    </source>
</evidence>
<accession>A0ABQ9GCD4</accession>
<proteinExistence type="predicted"/>
<dbReference type="InterPro" id="IPR043128">
    <property type="entry name" value="Rev_trsase/Diguanyl_cyclase"/>
</dbReference>
<sequence length="147" mass="17171">MVQVKVKFCQNFVMFSGFWMFSKTIQINSKARFCSSIKTTKQCPPDGQRKIENPQALNKIILTDDSRKYCTFSTVYGCYSFNVLPFWLEISSEAFQEICEAHFGDIQGLFIYIYDFLIFAESKQEHGMILDKILLRAKDLNIKFNIK</sequence>
<dbReference type="SUPFAM" id="SSF56672">
    <property type="entry name" value="DNA/RNA polymerases"/>
    <property type="match status" value="1"/>
</dbReference>
<protein>
    <recommendedName>
        <fullName evidence="3">Reverse transcriptase domain-containing protein</fullName>
    </recommendedName>
</protein>
<name>A0ABQ9GCD4_9NEOP</name>
<organism evidence="1 2">
    <name type="scientific">Dryococelus australis</name>
    <dbReference type="NCBI Taxonomy" id="614101"/>
    <lineage>
        <taxon>Eukaryota</taxon>
        <taxon>Metazoa</taxon>
        <taxon>Ecdysozoa</taxon>
        <taxon>Arthropoda</taxon>
        <taxon>Hexapoda</taxon>
        <taxon>Insecta</taxon>
        <taxon>Pterygota</taxon>
        <taxon>Neoptera</taxon>
        <taxon>Polyneoptera</taxon>
        <taxon>Phasmatodea</taxon>
        <taxon>Verophasmatodea</taxon>
        <taxon>Anareolatae</taxon>
        <taxon>Phasmatidae</taxon>
        <taxon>Eurycanthinae</taxon>
        <taxon>Dryococelus</taxon>
    </lineage>
</organism>
<comment type="caution">
    <text evidence="1">The sequence shown here is derived from an EMBL/GenBank/DDBJ whole genome shotgun (WGS) entry which is preliminary data.</text>
</comment>
<dbReference type="EMBL" id="JARBHB010000013">
    <property type="protein sequence ID" value="KAJ8870079.1"/>
    <property type="molecule type" value="Genomic_DNA"/>
</dbReference>
<dbReference type="InterPro" id="IPR043502">
    <property type="entry name" value="DNA/RNA_pol_sf"/>
</dbReference>
<dbReference type="Gene3D" id="3.30.70.270">
    <property type="match status" value="1"/>
</dbReference>
<dbReference type="Gene3D" id="3.10.10.10">
    <property type="entry name" value="HIV Type 1 Reverse Transcriptase, subunit A, domain 1"/>
    <property type="match status" value="1"/>
</dbReference>
<evidence type="ECO:0000313" key="2">
    <source>
        <dbReference type="Proteomes" id="UP001159363"/>
    </source>
</evidence>
<dbReference type="Proteomes" id="UP001159363">
    <property type="component" value="Chromosome 12"/>
</dbReference>
<evidence type="ECO:0000313" key="1">
    <source>
        <dbReference type="EMBL" id="KAJ8870079.1"/>
    </source>
</evidence>
<gene>
    <name evidence="1" type="ORF">PR048_029090</name>
</gene>
<keyword evidence="2" id="KW-1185">Reference proteome</keyword>